<dbReference type="Pfam" id="PF02368">
    <property type="entry name" value="Big_2"/>
    <property type="match status" value="1"/>
</dbReference>
<accession>A0A2N5MZQ5</accession>
<protein>
    <recommendedName>
        <fullName evidence="1">BIG2 domain-containing protein</fullName>
    </recommendedName>
</protein>
<dbReference type="EMBL" id="NFEZ01000004">
    <property type="protein sequence ID" value="PLT43566.1"/>
    <property type="molecule type" value="Genomic_DNA"/>
</dbReference>
<dbReference type="RefSeq" id="WP_180968414.1">
    <property type="nucleotide sequence ID" value="NZ_NFEZ01000004.1"/>
</dbReference>
<evidence type="ECO:0000313" key="2">
    <source>
        <dbReference type="EMBL" id="PLT43566.1"/>
    </source>
</evidence>
<dbReference type="SUPFAM" id="SSF49373">
    <property type="entry name" value="Invasin/intimin cell-adhesion fragments"/>
    <property type="match status" value="1"/>
</dbReference>
<organism evidence="2 3">
    <name type="scientific">Paenibacillus pasadenensis</name>
    <dbReference type="NCBI Taxonomy" id="217090"/>
    <lineage>
        <taxon>Bacteria</taxon>
        <taxon>Bacillati</taxon>
        <taxon>Bacillota</taxon>
        <taxon>Bacilli</taxon>
        <taxon>Bacillales</taxon>
        <taxon>Paenibacillaceae</taxon>
        <taxon>Paenibacillus</taxon>
    </lineage>
</organism>
<keyword evidence="3" id="KW-1185">Reference proteome</keyword>
<dbReference type="Proteomes" id="UP000234789">
    <property type="component" value="Unassembled WGS sequence"/>
</dbReference>
<evidence type="ECO:0000259" key="1">
    <source>
        <dbReference type="Pfam" id="PF02368"/>
    </source>
</evidence>
<gene>
    <name evidence="2" type="ORF">B8V81_1997</name>
</gene>
<name>A0A2N5MZQ5_9BACL</name>
<feature type="domain" description="BIG2" evidence="1">
    <location>
        <begin position="1320"/>
        <end position="1384"/>
    </location>
</feature>
<proteinExistence type="predicted"/>
<evidence type="ECO:0000313" key="3">
    <source>
        <dbReference type="Proteomes" id="UP000234789"/>
    </source>
</evidence>
<dbReference type="Gene3D" id="2.60.40.1080">
    <property type="match status" value="1"/>
</dbReference>
<sequence length="1415" mass="150705">MAARLRSALCAPLAILLLLASLLSLWPPSVPSASAASAAKIRLLELTDAGTSDLKPLLGSADYEITTMKMKTFVASRVDIDGLYDAVYIGKGKYNPESMSYLSTSDARNAAHDTSKKLNDITNLKAQELIDGYVNRGLLVLLYSDKATSDGLLYQPALPNGESGVLKKRFSIYQESGKQRENVLFLDKQGLSAIASTLKQNKYARLLSLRPELNVTEAPTDYVTNPSHFYRAGDTLVFRYEQPAESRLRANLYLNLDASLRFQAEQVVATSDASGPSGELRYRMPRGYSGLYYWKLELVELETGLKSYASGAVRFRDRQTEISVLQVLPGNANSDLTKDTVLKQSYLSTEDYRIALKTATIQAFNTKGGPYGYDSIGGKYDMLIFGFKDSYNGSAPISETAAKAVKDFIETGQSVLFTHDTVFISDGTTDNVWTRNFKPVTGQTGLHTNIGLGAPKTSSTVAKVNDGLLTKFPFNLDAGTPSVATTHDQYFMLDLEDPTLVPWYNITGGTRDNSDSWNHYYTYSKGNVTYSGTGHQGDSGTFPDWEQRLFVNTMYRAFMGSNHKPELAVHAPAAYSAQAGNYIPHYQQIPVSFTAEDPDYKDRRISAKVEFLYTGTDGKPVVRTMSENASLLSGTLVSESYPNPLPQGGELTVRITATDRQGAFSTESVRVVVRPVTAGLQVDRSVTGTFKEAYVEKGKDFTLSYVVRPQPVTAAKGQSDLVIAAPSFQEKLPPNLEPVSLPPGFQKSGTLASGYTVTGTLPDIRYAADPSGDGTRYAAEPVPFSITAKAAAIGRLPLDQATLTYRNLGQIAGTSLRFNAITLEAIVKPTALSLPAEVDIAFGQSYKLLLTMEPAEASVIGLKWTTSQPAHVSIEESVIGGIMVKGLKIGQSSVVQVTDELTGLSASTKVNVIQPGLSLSTADGASVYTLGSRIGLKSVLTKVTSDVVPSGAQVEWSVSPQQAGAESIRERQRTPGVWEWTSGFYPSSPGTYRLRARLTVQGLNDKGELVSRTYESPEPELKLDIVAPDLQVSGPAVIVAGDSAASWTRNWGDRRPVGTDVPGRALTYAWSWEPSAGPSKSLPADSGYQSVRMDPSLTGSGHVALKVTQPLQAGETPIELAKAAQPVRIIAKPALAAGKSELLPGEQTQLSLRWDGVAAADIPEHTVSWTVSGSGTLQGDAANSRTLTASKPAGSSGKAKAAAIVTMATGYSFTVERELGVFAPELALSALPERLAAGQQLTVSASWSPAYSGSLSALIWSLGGAPADRATLAPIAGNPAKALLSAVSPGSATVTGSIELGSGYRSSVSKSVLIGDFSLPAALTLEQGAQLPLRTSGLQAQPSSLASEILGALRWGSSSPAVVSVDASGRLTAKKPGSAVISAVWRANGLPGGSLQRTIAVTVKAPSGERLGDRY</sequence>
<reference evidence="2 3" key="1">
    <citation type="submission" date="2017-05" db="EMBL/GenBank/DDBJ databases">
        <title>Functional genome analysis of Paenibacillus pasadenensis strain R16: insights on endophytic life style and antifungal activity.</title>
        <authorList>
            <person name="Passera A."/>
            <person name="Marcolungo L."/>
            <person name="Casati P."/>
            <person name="Brasca M."/>
            <person name="Quaglino F."/>
            <person name="Delledonne M."/>
        </authorList>
    </citation>
    <scope>NUCLEOTIDE SEQUENCE [LARGE SCALE GENOMIC DNA]</scope>
    <source>
        <strain evidence="2 3">R16</strain>
    </source>
</reference>
<dbReference type="InterPro" id="IPR003343">
    <property type="entry name" value="Big_2"/>
</dbReference>
<dbReference type="InterPro" id="IPR008964">
    <property type="entry name" value="Invasin/intimin_cell_adhesion"/>
</dbReference>
<comment type="caution">
    <text evidence="2">The sequence shown here is derived from an EMBL/GenBank/DDBJ whole genome shotgun (WGS) entry which is preliminary data.</text>
</comment>